<dbReference type="CDD" id="cd00130">
    <property type="entry name" value="PAS"/>
    <property type="match status" value="3"/>
</dbReference>
<feature type="domain" description="PAS" evidence="1">
    <location>
        <begin position="269"/>
        <end position="343"/>
    </location>
</feature>
<name>A0A6M2BSC8_9GAMM</name>
<dbReference type="Pfam" id="PF00563">
    <property type="entry name" value="EAL"/>
    <property type="match status" value="1"/>
</dbReference>
<dbReference type="SUPFAM" id="SSF141868">
    <property type="entry name" value="EAL domain-like"/>
    <property type="match status" value="1"/>
</dbReference>
<dbReference type="Pfam" id="PF08447">
    <property type="entry name" value="PAS_3"/>
    <property type="match status" value="1"/>
</dbReference>
<dbReference type="PANTHER" id="PTHR44757">
    <property type="entry name" value="DIGUANYLATE CYCLASE DGCP"/>
    <property type="match status" value="1"/>
</dbReference>
<dbReference type="PROSITE" id="PS50113">
    <property type="entry name" value="PAC"/>
    <property type="match status" value="2"/>
</dbReference>
<dbReference type="RefSeq" id="WP_166257233.1">
    <property type="nucleotide sequence ID" value="NZ_JAAMOW010000006.1"/>
</dbReference>
<dbReference type="InterPro" id="IPR013655">
    <property type="entry name" value="PAS_fold_3"/>
</dbReference>
<dbReference type="SUPFAM" id="SSF55073">
    <property type="entry name" value="Nucleotide cyclase"/>
    <property type="match status" value="1"/>
</dbReference>
<dbReference type="InterPro" id="IPR001610">
    <property type="entry name" value="PAC"/>
</dbReference>
<proteinExistence type="predicted"/>
<dbReference type="EMBL" id="JAAMOW010000006">
    <property type="protein sequence ID" value="NGY05532.1"/>
    <property type="molecule type" value="Genomic_DNA"/>
</dbReference>
<dbReference type="PROSITE" id="PS50112">
    <property type="entry name" value="PAS"/>
    <property type="match status" value="1"/>
</dbReference>
<evidence type="ECO:0000313" key="6">
    <source>
        <dbReference type="Proteomes" id="UP000472676"/>
    </source>
</evidence>
<dbReference type="Pfam" id="PF08448">
    <property type="entry name" value="PAS_4"/>
    <property type="match status" value="2"/>
</dbReference>
<dbReference type="Gene3D" id="3.30.450.20">
    <property type="entry name" value="PAS domain"/>
    <property type="match status" value="3"/>
</dbReference>
<dbReference type="InterPro" id="IPR000014">
    <property type="entry name" value="PAS"/>
</dbReference>
<dbReference type="CDD" id="cd01948">
    <property type="entry name" value="EAL"/>
    <property type="match status" value="1"/>
</dbReference>
<dbReference type="PROSITE" id="PS50887">
    <property type="entry name" value="GGDEF"/>
    <property type="match status" value="1"/>
</dbReference>
<dbReference type="NCBIfam" id="TIGR00254">
    <property type="entry name" value="GGDEF"/>
    <property type="match status" value="1"/>
</dbReference>
<dbReference type="PROSITE" id="PS50883">
    <property type="entry name" value="EAL"/>
    <property type="match status" value="1"/>
</dbReference>
<evidence type="ECO:0000259" key="1">
    <source>
        <dbReference type="PROSITE" id="PS50112"/>
    </source>
</evidence>
<dbReference type="SUPFAM" id="SSF55785">
    <property type="entry name" value="PYP-like sensor domain (PAS domain)"/>
    <property type="match status" value="3"/>
</dbReference>
<dbReference type="PANTHER" id="PTHR44757:SF4">
    <property type="entry name" value="DIGUANYLATE CYCLASE DGCE-RELATED"/>
    <property type="match status" value="1"/>
</dbReference>
<dbReference type="Gene3D" id="3.30.70.270">
    <property type="match status" value="1"/>
</dbReference>
<sequence>MPPTHPSDAVPAANSLLDALDGHGQGLWDWNLSSGEISYSPEYRLTLGGRDGSAVVSEPDWQARLHPDDRAAALERLQAHCRGELPFFYSEHRLRRDDGRYCWVAARGRVIARSENGTPLRMLGSLLDIDANKLDQSARNEGERRFRLLFDNAPIGLSRQSLQRRLLDVNQAYCELLGFSKAALLNMHSHEFTFAGDRGQDELTLRALMNGTARTIRQQKRYVAADGSLVPVQVDVSLARDEHGEPQYFITQVQDVRERHRHERELREAQELAQTTLASMTDAVLRIDIDGRIDFCNNAALRLLGHERTRDIEGRQFGEVVALFAEHSATPLADPVTQVLRGNGDTLPPVAHLRNLHGDRLPVDWSLSPLRTDDGRLLGCVCVLHDLSHTRLLSEQLIHQASHDALTDLPNRRELEAELAHWLSTARLGVSRHTLLYLDLDHFKLINETAGHSVGDRLVRELAGQLRRALPNQAVLARTGGDEFAVLLPNSSLDDARQIGSELLRTIAAADFEHNGRSYKLAASIGISIINSETVDANTVLAEADTACYIAKRHGGDRCQIYAPGDAAVRQAFTDSSWASRVQQALEAGDVLLYGQHIEPMRSDERPGVEVLIRVRDAAGALQRPIEFLTAAERYGLSGHVDRWVVENTLAALAAGLQRRGELPFAYASVNLTAHSASDPAFADFLFDALARHAFPPQQLRFEITEGTALRNFSAARTLVARLRAYGCRILLDDFGSGFTSFDYLRQMPVDGLKIDMAYTDRLADDPLNQTIVESICRIGKALKLEIIAEGVEEASTLETLRRLGADYAQGHLFHAASPLDALLAG</sequence>
<dbReference type="SMART" id="SM00091">
    <property type="entry name" value="PAS"/>
    <property type="match status" value="3"/>
</dbReference>
<dbReference type="InterPro" id="IPR052155">
    <property type="entry name" value="Biofilm_reg_signaling"/>
</dbReference>
<keyword evidence="6" id="KW-1185">Reference proteome</keyword>
<feature type="domain" description="GGDEF" evidence="4">
    <location>
        <begin position="431"/>
        <end position="564"/>
    </location>
</feature>
<dbReference type="InterPro" id="IPR000700">
    <property type="entry name" value="PAS-assoc_C"/>
</dbReference>
<dbReference type="SMART" id="SM00052">
    <property type="entry name" value="EAL"/>
    <property type="match status" value="1"/>
</dbReference>
<feature type="domain" description="PAC" evidence="2">
    <location>
        <begin position="88"/>
        <end position="141"/>
    </location>
</feature>
<feature type="domain" description="PAC" evidence="2">
    <location>
        <begin position="216"/>
        <end position="268"/>
    </location>
</feature>
<accession>A0A6M2BSC8</accession>
<dbReference type="InterPro" id="IPR001633">
    <property type="entry name" value="EAL_dom"/>
</dbReference>
<evidence type="ECO:0000259" key="2">
    <source>
        <dbReference type="PROSITE" id="PS50113"/>
    </source>
</evidence>
<feature type="domain" description="EAL" evidence="3">
    <location>
        <begin position="575"/>
        <end position="826"/>
    </location>
</feature>
<dbReference type="Proteomes" id="UP000472676">
    <property type="component" value="Unassembled WGS sequence"/>
</dbReference>
<dbReference type="Pfam" id="PF00990">
    <property type="entry name" value="GGDEF"/>
    <property type="match status" value="1"/>
</dbReference>
<evidence type="ECO:0000259" key="3">
    <source>
        <dbReference type="PROSITE" id="PS50883"/>
    </source>
</evidence>
<organism evidence="5 6">
    <name type="scientific">Solimonas terrae</name>
    <dbReference type="NCBI Taxonomy" id="1396819"/>
    <lineage>
        <taxon>Bacteria</taxon>
        <taxon>Pseudomonadati</taxon>
        <taxon>Pseudomonadota</taxon>
        <taxon>Gammaproteobacteria</taxon>
        <taxon>Nevskiales</taxon>
        <taxon>Nevskiaceae</taxon>
        <taxon>Solimonas</taxon>
    </lineage>
</organism>
<evidence type="ECO:0000259" key="4">
    <source>
        <dbReference type="PROSITE" id="PS50887"/>
    </source>
</evidence>
<comment type="caution">
    <text evidence="5">The sequence shown here is derived from an EMBL/GenBank/DDBJ whole genome shotgun (WGS) entry which is preliminary data.</text>
</comment>
<dbReference type="InterPro" id="IPR043128">
    <property type="entry name" value="Rev_trsase/Diguanyl_cyclase"/>
</dbReference>
<dbReference type="InterPro" id="IPR035965">
    <property type="entry name" value="PAS-like_dom_sf"/>
</dbReference>
<dbReference type="AlphaFoldDB" id="A0A6M2BSC8"/>
<protein>
    <submittedName>
        <fullName evidence="5">EAL domain-containing protein</fullName>
    </submittedName>
</protein>
<dbReference type="InterPro" id="IPR000160">
    <property type="entry name" value="GGDEF_dom"/>
</dbReference>
<dbReference type="InterPro" id="IPR035919">
    <property type="entry name" value="EAL_sf"/>
</dbReference>
<dbReference type="Gene3D" id="3.20.20.450">
    <property type="entry name" value="EAL domain"/>
    <property type="match status" value="1"/>
</dbReference>
<dbReference type="SMART" id="SM00086">
    <property type="entry name" value="PAC"/>
    <property type="match status" value="3"/>
</dbReference>
<gene>
    <name evidence="5" type="ORF">G7Y85_12230</name>
</gene>
<evidence type="ECO:0000313" key="5">
    <source>
        <dbReference type="EMBL" id="NGY05532.1"/>
    </source>
</evidence>
<dbReference type="SMART" id="SM00267">
    <property type="entry name" value="GGDEF"/>
    <property type="match status" value="1"/>
</dbReference>
<reference evidence="5 6" key="1">
    <citation type="journal article" date="2014" name="Int. J. Syst. Evol. Microbiol.">
        <title>Solimonas terrae sp. nov., isolated from soil.</title>
        <authorList>
            <person name="Kim S.J."/>
            <person name="Moon J.Y."/>
            <person name="Weon H.Y."/>
            <person name="Ahn J.H."/>
            <person name="Chen W.M."/>
            <person name="Kwon S.W."/>
        </authorList>
    </citation>
    <scope>NUCLEOTIDE SEQUENCE [LARGE SCALE GENOMIC DNA]</scope>
    <source>
        <strain evidence="5 6">KIS83-12</strain>
    </source>
</reference>
<dbReference type="NCBIfam" id="TIGR00229">
    <property type="entry name" value="sensory_box"/>
    <property type="match status" value="2"/>
</dbReference>
<dbReference type="CDD" id="cd01949">
    <property type="entry name" value="GGDEF"/>
    <property type="match status" value="1"/>
</dbReference>
<dbReference type="InterPro" id="IPR029787">
    <property type="entry name" value="Nucleotide_cyclase"/>
</dbReference>
<dbReference type="InterPro" id="IPR013656">
    <property type="entry name" value="PAS_4"/>
</dbReference>